<protein>
    <recommendedName>
        <fullName evidence="3">Restriction endonuclease type IV Mrr domain-containing protein</fullName>
    </recommendedName>
</protein>
<dbReference type="Proteomes" id="UP001589532">
    <property type="component" value="Unassembled WGS sequence"/>
</dbReference>
<evidence type="ECO:0000313" key="2">
    <source>
        <dbReference type="Proteomes" id="UP001589532"/>
    </source>
</evidence>
<accession>A0ABV5SA51</accession>
<reference evidence="1 2" key="1">
    <citation type="submission" date="2024-09" db="EMBL/GenBank/DDBJ databases">
        <authorList>
            <person name="Sun Q."/>
            <person name="Mori K."/>
        </authorList>
    </citation>
    <scope>NUCLEOTIDE SEQUENCE [LARGE SCALE GENOMIC DNA]</scope>
    <source>
        <strain evidence="1 2">JCM 3143</strain>
    </source>
</reference>
<evidence type="ECO:0008006" key="3">
    <source>
        <dbReference type="Google" id="ProtNLM"/>
    </source>
</evidence>
<dbReference type="RefSeq" id="WP_344990786.1">
    <property type="nucleotide sequence ID" value="NZ_BAAAXV010000005.1"/>
</dbReference>
<dbReference type="EMBL" id="JBHMBW010000049">
    <property type="protein sequence ID" value="MFB9628558.1"/>
    <property type="molecule type" value="Genomic_DNA"/>
</dbReference>
<comment type="caution">
    <text evidence="1">The sequence shown here is derived from an EMBL/GenBank/DDBJ whole genome shotgun (WGS) entry which is preliminary data.</text>
</comment>
<keyword evidence="2" id="KW-1185">Reference proteome</keyword>
<proteinExistence type="predicted"/>
<gene>
    <name evidence="1" type="ORF">ACFFSA_36250</name>
</gene>
<sequence>MLQDTSSPPPLLPWRTRTGSLPAMPGGWEESLATLRRLLEQLEVHPALESRITWPTENTETTVRDAVRHFGTCGLLRREGQAIRLTEFARHWLRSGDDAYLITVFHAHVRLIAEILAEVEKDDLSHESLLEVANEAYDMSWSSLDQLRRRTNWLRAAGLIELRFDYKLIITPAGRELLSTTRIHEPHSSDSGYSGHEDSAFLSEPTEELKRILSSLDDTALKARKPVIGFIPRGDGNVVRSIRILATAAVPSIERADFHSICEEDFNTKSGDGAISTLKGLGILEQVGRDKFATTEVAKHWLESEDDLELARLIHSKIFYFGEVLDSLQHADNAPKLVGNAESFYKGSRVNLNEMRNRLHLLRDCQLIEDIGNARYRATPLGVAFRDSLPKLQANESSDAVQTAPAEESNTTRSPVEIVASELIEASVDSDHPVRFERAIAEAMEALGLHAEHEGRPGRTDVIVRIDFGTKGATRLIVDAKSSAAGVITERNIDFDTLMEHRNLHQADAIAVVAPRFEGRVIGRAEERGVALVDVHLLAEAVRRQVHTPLAPKEVAVLFTGNSQELLQEAWDRTSSETHLLARILKVLHDEATNVDLVFGGALPIEVIYSTLRNDVTVQPDMTQIKRSLDLLASPLVRAITKEGDRYRAAEKPATTALRLHALADALAKQ</sequence>
<name>A0ABV5SA51_9ACTN</name>
<organism evidence="1 2">
    <name type="scientific">Nonomuraea helvata</name>
    <dbReference type="NCBI Taxonomy" id="37484"/>
    <lineage>
        <taxon>Bacteria</taxon>
        <taxon>Bacillati</taxon>
        <taxon>Actinomycetota</taxon>
        <taxon>Actinomycetes</taxon>
        <taxon>Streptosporangiales</taxon>
        <taxon>Streptosporangiaceae</taxon>
        <taxon>Nonomuraea</taxon>
    </lineage>
</organism>
<evidence type="ECO:0000313" key="1">
    <source>
        <dbReference type="EMBL" id="MFB9628558.1"/>
    </source>
</evidence>